<evidence type="ECO:0000256" key="1">
    <source>
        <dbReference type="SAM" id="Phobius"/>
    </source>
</evidence>
<proteinExistence type="predicted"/>
<keyword evidence="3" id="KW-1185">Reference proteome</keyword>
<feature type="transmembrane region" description="Helical" evidence="1">
    <location>
        <begin position="153"/>
        <end position="171"/>
    </location>
</feature>
<feature type="transmembrane region" description="Helical" evidence="1">
    <location>
        <begin position="100"/>
        <end position="118"/>
    </location>
</feature>
<sequence>MELNKEQIKKIDSFLEAIGVEYIDIRFEMVDHIASEIEDNVEDIDSFFREDGFQTPFLKYMLSRKKEFETKYKSQVKKLNWFYTKNLCKGIFDLISKPKILLPFAILIFFCIQFGNLYLKEVSIALFMLLIASYVFILFKFRTFGKKFENVKFVKFYTVLNSFLVILPINFPNTFSVLYDGNYSTVVMYFYLFSFIGISLVNLHFLNKKEMIEQKYNFLIQ</sequence>
<evidence type="ECO:0008006" key="4">
    <source>
        <dbReference type="Google" id="ProtNLM"/>
    </source>
</evidence>
<gene>
    <name evidence="2" type="ORF">T190607A01A_11190</name>
</gene>
<evidence type="ECO:0000313" key="3">
    <source>
        <dbReference type="Proteomes" id="UP001497416"/>
    </source>
</evidence>
<dbReference type="Proteomes" id="UP001497416">
    <property type="component" value="Unassembled WGS sequence"/>
</dbReference>
<keyword evidence="1" id="KW-1133">Transmembrane helix</keyword>
<reference evidence="2 3" key="1">
    <citation type="submission" date="2024-05" db="EMBL/GenBank/DDBJ databases">
        <authorList>
            <person name="Duchaud E."/>
        </authorList>
    </citation>
    <scope>NUCLEOTIDE SEQUENCE [LARGE SCALE GENOMIC DNA]</scope>
    <source>
        <strain evidence="2">Ena-SAMPLE-TAB-13-05-2024-13:56:06:370-140302</strain>
    </source>
</reference>
<dbReference type="RefSeq" id="WP_348711050.1">
    <property type="nucleotide sequence ID" value="NZ_CAXIXY010000003.1"/>
</dbReference>
<accession>A0ABP1EIT6</accession>
<evidence type="ECO:0000313" key="2">
    <source>
        <dbReference type="EMBL" id="CAL2081401.1"/>
    </source>
</evidence>
<dbReference type="EMBL" id="CAXIXY010000003">
    <property type="protein sequence ID" value="CAL2081401.1"/>
    <property type="molecule type" value="Genomic_DNA"/>
</dbReference>
<name>A0ABP1EIT6_9FLAO</name>
<feature type="transmembrane region" description="Helical" evidence="1">
    <location>
        <begin position="124"/>
        <end position="141"/>
    </location>
</feature>
<protein>
    <recommendedName>
        <fullName evidence="4">DUF1700 domain-containing protein</fullName>
    </recommendedName>
</protein>
<comment type="caution">
    <text evidence="2">The sequence shown here is derived from an EMBL/GenBank/DDBJ whole genome shotgun (WGS) entry which is preliminary data.</text>
</comment>
<organism evidence="2 3">
    <name type="scientific">Tenacibaculum platacis</name>
    <dbReference type="NCBI Taxonomy" id="3137852"/>
    <lineage>
        <taxon>Bacteria</taxon>
        <taxon>Pseudomonadati</taxon>
        <taxon>Bacteroidota</taxon>
        <taxon>Flavobacteriia</taxon>
        <taxon>Flavobacteriales</taxon>
        <taxon>Flavobacteriaceae</taxon>
        <taxon>Tenacibaculum</taxon>
    </lineage>
</organism>
<keyword evidence="1" id="KW-0472">Membrane</keyword>
<keyword evidence="1" id="KW-0812">Transmembrane</keyword>
<feature type="transmembrane region" description="Helical" evidence="1">
    <location>
        <begin position="183"/>
        <end position="206"/>
    </location>
</feature>